<dbReference type="GO" id="GO:0009897">
    <property type="term" value="C:external side of plasma membrane"/>
    <property type="evidence" value="ECO:0007669"/>
    <property type="project" value="TreeGrafter"/>
</dbReference>
<evidence type="ECO:0000259" key="4">
    <source>
        <dbReference type="Pfam" id="PF00129"/>
    </source>
</evidence>
<protein>
    <recommendedName>
        <fullName evidence="4">MHC class I-like antigen recognition-like domain-containing protein</fullName>
    </recommendedName>
</protein>
<dbReference type="Ensembl" id="ENSACLT00000059270.1">
    <property type="protein sequence ID" value="ENSACLP00000085572.1"/>
    <property type="gene ID" value="ENSACLG00000036407.1"/>
</dbReference>
<dbReference type="PANTHER" id="PTHR16675:SF237">
    <property type="entry name" value="MHC CLASS I ANTIGEN TRANSCRIPT VARIANT 1-RELATED"/>
    <property type="match status" value="1"/>
</dbReference>
<feature type="chain" id="PRO_5044719252" description="MHC class I-like antigen recognition-like domain-containing protein" evidence="3">
    <location>
        <begin position="17"/>
        <end position="202"/>
    </location>
</feature>
<keyword evidence="6" id="KW-1185">Reference proteome</keyword>
<evidence type="ECO:0000313" key="5">
    <source>
        <dbReference type="Ensembl" id="ENSACLP00000085572.1"/>
    </source>
</evidence>
<dbReference type="InterPro" id="IPR001039">
    <property type="entry name" value="MHC_I_a_a1/a2"/>
</dbReference>
<dbReference type="GO" id="GO:0005615">
    <property type="term" value="C:extracellular space"/>
    <property type="evidence" value="ECO:0007669"/>
    <property type="project" value="TreeGrafter"/>
</dbReference>
<dbReference type="InterPro" id="IPR011162">
    <property type="entry name" value="MHC_I/II-like_Ag-recog"/>
</dbReference>
<dbReference type="InterPro" id="IPR037055">
    <property type="entry name" value="MHC_I-like_Ag-recog_sf"/>
</dbReference>
<reference evidence="5" key="3">
    <citation type="submission" date="2025-05" db="UniProtKB">
        <authorList>
            <consortium name="Ensembl"/>
        </authorList>
    </citation>
    <scope>IDENTIFICATION</scope>
</reference>
<dbReference type="Pfam" id="PF00129">
    <property type="entry name" value="MHC_I"/>
    <property type="match status" value="1"/>
</dbReference>
<evidence type="ECO:0000256" key="1">
    <source>
        <dbReference type="ARBA" id="ARBA00023180"/>
    </source>
</evidence>
<dbReference type="GO" id="GO:0006955">
    <property type="term" value="P:immune response"/>
    <property type="evidence" value="ECO:0007669"/>
    <property type="project" value="TreeGrafter"/>
</dbReference>
<reference evidence="5 6" key="2">
    <citation type="submission" date="2023-03" db="EMBL/GenBank/DDBJ databases">
        <authorList>
            <consortium name="Wellcome Sanger Institute Data Sharing"/>
        </authorList>
    </citation>
    <scope>NUCLEOTIDE SEQUENCE [LARGE SCALE GENOMIC DNA]</scope>
</reference>
<dbReference type="Gene3D" id="3.30.500.10">
    <property type="entry name" value="MHC class I-like antigen recognition-like"/>
    <property type="match status" value="1"/>
</dbReference>
<sequence length="202" mass="23601">MIITIMFLMFNSMLLCVLFSCATVTHLLQYFYTPFTYYDSKIKKESPKQDWMAKSEGALYWDRQTRASIADEQIFKGNIEFVKQRLNETGGVHVYQEMYGCEWDTETNNVTGYDQLGYDGEDLLAFDLKTETWIAPKQQAVIAKQKYDSDRALSARQKNYFTHICPEWLKKYLNYSGSSLRRTGAITLDFNWTWKDNQSAIG</sequence>
<dbReference type="PRINTS" id="PR01638">
    <property type="entry name" value="MHCCLASSI"/>
</dbReference>
<dbReference type="GeneTree" id="ENSGT01120000271828"/>
<proteinExistence type="inferred from homology"/>
<dbReference type="InterPro" id="IPR011161">
    <property type="entry name" value="MHC_I-like_Ag-recog"/>
</dbReference>
<comment type="similarity">
    <text evidence="2">Belongs to the MHC class I family.</text>
</comment>
<evidence type="ECO:0000313" key="6">
    <source>
        <dbReference type="Proteomes" id="UP000265100"/>
    </source>
</evidence>
<feature type="signal peptide" evidence="3">
    <location>
        <begin position="1"/>
        <end position="16"/>
    </location>
</feature>
<keyword evidence="1" id="KW-0325">Glycoprotein</keyword>
<evidence type="ECO:0000256" key="2">
    <source>
        <dbReference type="RuleBase" id="RU004439"/>
    </source>
</evidence>
<reference evidence="5 6" key="1">
    <citation type="submission" date="2018-05" db="EMBL/GenBank/DDBJ databases">
        <authorList>
            <person name="Datahose"/>
        </authorList>
    </citation>
    <scope>NUCLEOTIDE SEQUENCE</scope>
</reference>
<dbReference type="PANTHER" id="PTHR16675">
    <property type="entry name" value="MHC CLASS I-RELATED"/>
    <property type="match status" value="1"/>
</dbReference>
<evidence type="ECO:0000256" key="3">
    <source>
        <dbReference type="SAM" id="SignalP"/>
    </source>
</evidence>
<dbReference type="SUPFAM" id="SSF54452">
    <property type="entry name" value="MHC antigen-recognition domain"/>
    <property type="match status" value="1"/>
</dbReference>
<feature type="domain" description="MHC class I-like antigen recognition-like" evidence="4">
    <location>
        <begin position="34"/>
        <end position="177"/>
    </location>
</feature>
<dbReference type="Ensembl" id="ENSACLT00000071809.1">
    <property type="protein sequence ID" value="ENSACLP00000054707.1"/>
    <property type="gene ID" value="ENSACLG00000038883.1"/>
</dbReference>
<keyword evidence="3" id="KW-0732">Signal</keyword>
<dbReference type="InterPro" id="IPR050208">
    <property type="entry name" value="MHC_class-I_related"/>
</dbReference>
<dbReference type="FunFam" id="3.30.500.10:FF:000001">
    <property type="entry name" value="H-2 class I histocompatibility antigen, alpha chain"/>
    <property type="match status" value="1"/>
</dbReference>
<dbReference type="Proteomes" id="UP000265100">
    <property type="component" value="Chromosome 22"/>
</dbReference>
<name>A0AAX7VWK2_ASTCA</name>
<accession>A0AAX7VWK2</accession>
<organism evidence="5 6">
    <name type="scientific">Astatotilapia calliptera</name>
    <name type="common">Eastern happy</name>
    <name type="synonym">Chromis callipterus</name>
    <dbReference type="NCBI Taxonomy" id="8154"/>
    <lineage>
        <taxon>Eukaryota</taxon>
        <taxon>Metazoa</taxon>
        <taxon>Chordata</taxon>
        <taxon>Craniata</taxon>
        <taxon>Vertebrata</taxon>
        <taxon>Euteleostomi</taxon>
        <taxon>Actinopterygii</taxon>
        <taxon>Neopterygii</taxon>
        <taxon>Teleostei</taxon>
        <taxon>Neoteleostei</taxon>
        <taxon>Acanthomorphata</taxon>
        <taxon>Ovalentaria</taxon>
        <taxon>Cichlomorphae</taxon>
        <taxon>Cichliformes</taxon>
        <taxon>Cichlidae</taxon>
        <taxon>African cichlids</taxon>
        <taxon>Pseudocrenilabrinae</taxon>
        <taxon>Haplochromini</taxon>
        <taxon>Astatotilapia</taxon>
    </lineage>
</organism>
<dbReference type="AlphaFoldDB" id="A0AAX7VWK2"/>